<name>A0A6M3X6D8_9ZZZZ</name>
<gene>
    <name evidence="1" type="ORF">MM171B04622_0009</name>
</gene>
<dbReference type="AlphaFoldDB" id="A0A6M3X6D8"/>
<protein>
    <submittedName>
        <fullName evidence="1">Uncharacterized protein</fullName>
    </submittedName>
</protein>
<organism evidence="1">
    <name type="scientific">viral metagenome</name>
    <dbReference type="NCBI Taxonomy" id="1070528"/>
    <lineage>
        <taxon>unclassified sequences</taxon>
        <taxon>metagenomes</taxon>
        <taxon>organismal metagenomes</taxon>
    </lineage>
</organism>
<accession>A0A6M3X6D8</accession>
<evidence type="ECO:0000313" key="1">
    <source>
        <dbReference type="EMBL" id="QJH93344.1"/>
    </source>
</evidence>
<dbReference type="EMBL" id="MT143968">
    <property type="protein sequence ID" value="QJH93344.1"/>
    <property type="molecule type" value="Genomic_DNA"/>
</dbReference>
<reference evidence="1" key="1">
    <citation type="submission" date="2020-03" db="EMBL/GenBank/DDBJ databases">
        <title>The deep terrestrial virosphere.</title>
        <authorList>
            <person name="Holmfeldt K."/>
            <person name="Nilsson E."/>
            <person name="Simone D."/>
            <person name="Lopez-Fernandez M."/>
            <person name="Wu X."/>
            <person name="de Brujin I."/>
            <person name="Lundin D."/>
            <person name="Andersson A."/>
            <person name="Bertilsson S."/>
            <person name="Dopson M."/>
        </authorList>
    </citation>
    <scope>NUCLEOTIDE SEQUENCE</scope>
    <source>
        <strain evidence="1">MM171B04622</strain>
    </source>
</reference>
<proteinExistence type="predicted"/>
<sequence>MGFSHKVDVVHWYCLKKALGSKGKKGLLKTVKKWCDSPNAGAYAVDLENNTAYRLAK</sequence>